<dbReference type="RefSeq" id="WP_173178642.1">
    <property type="nucleotide sequence ID" value="NZ_AP023189.1"/>
</dbReference>
<evidence type="ECO:0000313" key="2">
    <source>
        <dbReference type="Proteomes" id="UP000509383"/>
    </source>
</evidence>
<protein>
    <submittedName>
        <fullName evidence="1">Uncharacterized protein</fullName>
    </submittedName>
</protein>
<dbReference type="KEGG" id="ptw:TUM18999_57580"/>
<gene>
    <name evidence="1" type="ORF">TUM18999_57580</name>
</gene>
<dbReference type="EMBL" id="AP023189">
    <property type="protein sequence ID" value="BCG27567.1"/>
    <property type="molecule type" value="Genomic_DNA"/>
</dbReference>
<accession>A0A6J4ECP2</accession>
<sequence length="68" mass="7360">MTMILLEKASGLAINPADLSSMRIRHSSGGTTLELAMRTGEVIQVAHRPGMHEGADIYSVHKQLMEVA</sequence>
<dbReference type="Proteomes" id="UP000509383">
    <property type="component" value="Chromosome"/>
</dbReference>
<name>A0A6J4ECP2_9PSED</name>
<proteinExistence type="predicted"/>
<dbReference type="AlphaFoldDB" id="A0A6J4ECP2"/>
<organism evidence="1 2">
    <name type="scientific">Pseudomonas tohonis</name>
    <dbReference type="NCBI Taxonomy" id="2725477"/>
    <lineage>
        <taxon>Bacteria</taxon>
        <taxon>Pseudomonadati</taxon>
        <taxon>Pseudomonadota</taxon>
        <taxon>Gammaproteobacteria</taxon>
        <taxon>Pseudomonadales</taxon>
        <taxon>Pseudomonadaceae</taxon>
        <taxon>Pseudomonas</taxon>
    </lineage>
</organism>
<evidence type="ECO:0000313" key="1">
    <source>
        <dbReference type="EMBL" id="BCG27567.1"/>
    </source>
</evidence>
<reference evidence="1 2" key="1">
    <citation type="submission" date="2020-05" db="EMBL/GenBank/DDBJ databases">
        <title>Characterization of novel class B3 metallo-beta-lactamase from novel Pseudomonas species.</title>
        <authorList>
            <person name="Yamada K."/>
            <person name="Aoki K."/>
            <person name="Ishii Y."/>
        </authorList>
    </citation>
    <scope>NUCLEOTIDE SEQUENCE [LARGE SCALE GENOMIC DNA]</scope>
    <source>
        <strain evidence="1 2">TUM18999</strain>
    </source>
</reference>